<keyword evidence="12" id="KW-1185">Reference proteome</keyword>
<dbReference type="OrthoDB" id="9803237at2"/>
<dbReference type="Pfam" id="PF20914">
    <property type="entry name" value="DNA_pol_IIIA_C"/>
    <property type="match status" value="1"/>
</dbReference>
<dbReference type="InterPro" id="IPR016195">
    <property type="entry name" value="Pol/histidinol_Pase-like"/>
</dbReference>
<dbReference type="Pfam" id="PF02811">
    <property type="entry name" value="PHP"/>
    <property type="match status" value="1"/>
</dbReference>
<dbReference type="EC" id="2.7.7.7" evidence="2"/>
<accession>E8Q6U0</accession>
<keyword evidence="4" id="KW-0963">Cytoplasm</keyword>
<dbReference type="CDD" id="cd07433">
    <property type="entry name" value="PHP_PolIIIA_DnaE1"/>
    <property type="match status" value="1"/>
</dbReference>
<dbReference type="SMART" id="SM00481">
    <property type="entry name" value="POLIIIAc"/>
    <property type="match status" value="1"/>
</dbReference>
<dbReference type="InterPro" id="IPR049821">
    <property type="entry name" value="PolIIIA_DnaE1_PHP"/>
</dbReference>
<keyword evidence="5" id="KW-0808">Transferase</keyword>
<dbReference type="CDD" id="cd04485">
    <property type="entry name" value="DnaE_OBF"/>
    <property type="match status" value="1"/>
</dbReference>
<proteinExistence type="predicted"/>
<dbReference type="RefSeq" id="WP_013516612.1">
    <property type="nucleotide sequence ID" value="NC_014909.2"/>
</dbReference>
<dbReference type="InterPro" id="IPR048472">
    <property type="entry name" value="DNA_pol_IIIA_C"/>
</dbReference>
<dbReference type="InterPro" id="IPR004805">
    <property type="entry name" value="DnaE2/DnaE/PolC"/>
</dbReference>
<dbReference type="Pfam" id="PF14579">
    <property type="entry name" value="HHH_6"/>
    <property type="match status" value="1"/>
</dbReference>
<dbReference type="GO" id="GO:0008408">
    <property type="term" value="F:3'-5' exonuclease activity"/>
    <property type="evidence" value="ECO:0007669"/>
    <property type="project" value="InterPro"/>
</dbReference>
<evidence type="ECO:0000259" key="10">
    <source>
        <dbReference type="SMART" id="SM00481"/>
    </source>
</evidence>
<dbReference type="PANTHER" id="PTHR32294:SF0">
    <property type="entry name" value="DNA POLYMERASE III SUBUNIT ALPHA"/>
    <property type="match status" value="1"/>
</dbReference>
<dbReference type="Pfam" id="PF07733">
    <property type="entry name" value="DNA_pol3_alpha"/>
    <property type="match status" value="1"/>
</dbReference>
<evidence type="ECO:0000256" key="3">
    <source>
        <dbReference type="ARBA" id="ARBA00019114"/>
    </source>
</evidence>
<dbReference type="NCBIfam" id="TIGR00594">
    <property type="entry name" value="polc"/>
    <property type="match status" value="1"/>
</dbReference>
<dbReference type="GO" id="GO:0006260">
    <property type="term" value="P:DNA replication"/>
    <property type="evidence" value="ECO:0007669"/>
    <property type="project" value="UniProtKB-KW"/>
</dbReference>
<evidence type="ECO:0000256" key="7">
    <source>
        <dbReference type="ARBA" id="ARBA00022705"/>
    </source>
</evidence>
<keyword evidence="8" id="KW-0239">DNA-directed DNA polymerase</keyword>
<dbReference type="FunFam" id="1.10.150.870:FF:000001">
    <property type="entry name" value="DNA polymerase III subunit alpha"/>
    <property type="match status" value="1"/>
</dbReference>
<evidence type="ECO:0000256" key="1">
    <source>
        <dbReference type="ARBA" id="ARBA00004496"/>
    </source>
</evidence>
<dbReference type="HOGENOM" id="CLU_001600_0_2_6"/>
<dbReference type="Gene3D" id="1.10.150.870">
    <property type="match status" value="1"/>
</dbReference>
<evidence type="ECO:0000256" key="2">
    <source>
        <dbReference type="ARBA" id="ARBA00012417"/>
    </source>
</evidence>
<dbReference type="GO" id="GO:0003887">
    <property type="term" value="F:DNA-directed DNA polymerase activity"/>
    <property type="evidence" value="ECO:0007669"/>
    <property type="project" value="UniProtKB-KW"/>
</dbReference>
<dbReference type="InterPro" id="IPR003141">
    <property type="entry name" value="Pol/His_phosphatase_N"/>
</dbReference>
<dbReference type="SUPFAM" id="SSF89550">
    <property type="entry name" value="PHP domain-like"/>
    <property type="match status" value="1"/>
</dbReference>
<dbReference type="InterPro" id="IPR011708">
    <property type="entry name" value="DNA_pol3_alpha_NTPase_dom"/>
</dbReference>
<dbReference type="PANTHER" id="PTHR32294">
    <property type="entry name" value="DNA POLYMERASE III SUBUNIT ALPHA"/>
    <property type="match status" value="1"/>
</dbReference>
<sequence length="1169" mass="134730">MVHPNFIHLHTRSDYSMIDSIAKVNELLEKAKLFNMPALALTDFTNLFGLIKFHNYSYELGIKPITGSDFCIQDSSSDNIDFHEITCLVINSQGYQNLIQLISKAYKYKSNTSFPVIKMSWLQEYNKGLILLSGGRNGDIGQYLLKDKKNKIDERLSFYNNYFPNRYYIELIRTGREYEELYLQLAIELSKIKGLPVVATNDIRFINEKDFLAHEIRVAIHDGVVVDKIQQLNKYSKQQFMKNAQDMCLLFKDVPESLTNTVEIAQRCNCIINLNGSFLPKFPTGSISIENFLIKFAQKGLEKRLLHLFPDDKKRYINRKPYDERLSHELHVIIQMGFPGYFLIVMEFIQWAKNNKIPVGPGRGSGASSLVAYVLTITELDPIKFDLLFERFLNPERISMPDLDIDFCMEHRDLVIDHVVKTYGSCAVAQIITFGTMAAKAVIRDVGRALGYPYTFINSIAKLIPSKIGITLSQSYATDSQLKLMYDNNEEIKKLIDLSLQLEGLIRNVSKHAGGVVIAPSKITDFSPLYYDSDHTHPMTQFDKNDIERIGLIKFDFLGLRTLTVIDRSLKMINNLRLKSCLSIIDINQISLNDQESFDVLQTSKTTGIFQLESRGIKALIKRLKPDCFEDLIALIALFRPGPLQSGMVDNFINRKHGYEAIYYPDSQWEHKSLRPVLKSTYGIILYQEQVMQIAQVLAGYTPGKADILRRAIGKKKPEDMAKQRSIFIDGAVRNGIDKILSKKIFDLMEKFAGYGFNKSHSVAYALLSYQTLWLKTHYPAEFMASTLNSDMDNLNRTINLLNECKRIGLKIHPPDINNSQYYFCVNKKKEIVYGIGAIKGIGKTSIDEIVKSRNCHGEFKGLFDFCVRIENLKINFRMVEKLIFSGAFDSFKTHRSKLLSTLKDTINNATQYINKKNSKQTDMFETYINTQVTEYNVLNMSCMTSTKWNNQILLEKEKETVGLYLTNHPVDQYIDEIEQYILNINKIKDVFRKKNNEMVCIFGLLSSVRIKLSKKGNYILFGILEDKDDQVEIVVFSKLLKKYHYCLKENNLIFIEGILNYDEILDIYKIIVHEIQDINDLRKRHVCNLSVLLHNKYCNKKLLHDIYNVFKKNQLTGGIPVYFLYQVDGIQVKLRCHKKWNVILTDQLLTDLRDLVGYDQIVLELNSD</sequence>
<dbReference type="InterPro" id="IPR029460">
    <property type="entry name" value="DNAPol_HHH"/>
</dbReference>
<feature type="domain" description="Polymerase/histidinol phosphatase N-terminal" evidence="10">
    <location>
        <begin position="7"/>
        <end position="74"/>
    </location>
</feature>
<comment type="subcellular location">
    <subcellularLocation>
        <location evidence="1">Cytoplasm</location>
    </subcellularLocation>
</comment>
<evidence type="ECO:0000256" key="8">
    <source>
        <dbReference type="ARBA" id="ARBA00022932"/>
    </source>
</evidence>
<dbReference type="EMBL" id="CP002189">
    <property type="protein sequence ID" value="ADV33687.1"/>
    <property type="molecule type" value="Genomic_DNA"/>
</dbReference>
<evidence type="ECO:0000256" key="5">
    <source>
        <dbReference type="ARBA" id="ARBA00022679"/>
    </source>
</evidence>
<gene>
    <name evidence="11" type="primary">dnaE</name>
    <name evidence="11" type="ordered locus">BVAF_289</name>
</gene>
<comment type="catalytic activity">
    <reaction evidence="9">
        <text>DNA(n) + a 2'-deoxyribonucleoside 5'-triphosphate = DNA(n+1) + diphosphate</text>
        <dbReference type="Rhea" id="RHEA:22508"/>
        <dbReference type="Rhea" id="RHEA-COMP:17339"/>
        <dbReference type="Rhea" id="RHEA-COMP:17340"/>
        <dbReference type="ChEBI" id="CHEBI:33019"/>
        <dbReference type="ChEBI" id="CHEBI:61560"/>
        <dbReference type="ChEBI" id="CHEBI:173112"/>
        <dbReference type="EC" id="2.7.7.7"/>
    </reaction>
</comment>
<dbReference type="AlphaFoldDB" id="E8Q6U0"/>
<dbReference type="Gene3D" id="3.20.20.140">
    <property type="entry name" value="Metal-dependent hydrolases"/>
    <property type="match status" value="1"/>
</dbReference>
<evidence type="ECO:0000313" key="12">
    <source>
        <dbReference type="Proteomes" id="UP000007464"/>
    </source>
</evidence>
<name>E8Q6U0_BLOVB</name>
<dbReference type="NCBIfam" id="NF004226">
    <property type="entry name" value="PRK05673.1"/>
    <property type="match status" value="1"/>
</dbReference>
<evidence type="ECO:0000256" key="9">
    <source>
        <dbReference type="ARBA" id="ARBA00049244"/>
    </source>
</evidence>
<evidence type="ECO:0000313" key="11">
    <source>
        <dbReference type="EMBL" id="ADV33687.1"/>
    </source>
</evidence>
<dbReference type="Proteomes" id="UP000007464">
    <property type="component" value="Chromosome"/>
</dbReference>
<evidence type="ECO:0000256" key="6">
    <source>
        <dbReference type="ARBA" id="ARBA00022695"/>
    </source>
</evidence>
<keyword evidence="6" id="KW-0548">Nucleotidyltransferase</keyword>
<evidence type="ECO:0000256" key="4">
    <source>
        <dbReference type="ARBA" id="ARBA00022490"/>
    </source>
</evidence>
<dbReference type="STRING" id="859654.BVAF_289"/>
<protein>
    <recommendedName>
        <fullName evidence="3">DNA polymerase III subunit alpha</fullName>
        <ecNumber evidence="2">2.7.7.7</ecNumber>
    </recommendedName>
</protein>
<keyword evidence="7" id="KW-0235">DNA replication</keyword>
<reference evidence="11 12" key="1">
    <citation type="journal article" date="2010" name="BMC Genomics">
        <title>Unprecedented loss of ammonia assimilation capability in a urease-encoding bacterial mutualist.</title>
        <authorList>
            <person name="Williams L.E."/>
            <person name="Wernegreen J.J."/>
        </authorList>
    </citation>
    <scope>NUCLEOTIDE SEQUENCE [LARGE SCALE GENOMIC DNA]</scope>
    <source>
        <strain evidence="11 12">BVAF</strain>
    </source>
</reference>
<dbReference type="GO" id="GO:0005737">
    <property type="term" value="C:cytoplasm"/>
    <property type="evidence" value="ECO:0007669"/>
    <property type="project" value="UniProtKB-SubCell"/>
</dbReference>
<dbReference type="Gene3D" id="1.10.10.1600">
    <property type="entry name" value="Bacterial DNA polymerase III alpha subunit, thumb domain"/>
    <property type="match status" value="1"/>
</dbReference>
<dbReference type="InterPro" id="IPR004013">
    <property type="entry name" value="PHP_dom"/>
</dbReference>
<dbReference type="InterPro" id="IPR041931">
    <property type="entry name" value="DNA_pol3_alpha_thumb_dom"/>
</dbReference>
<dbReference type="InterPro" id="IPR040982">
    <property type="entry name" value="DNA_pol3_finger"/>
</dbReference>
<dbReference type="Pfam" id="PF17657">
    <property type="entry name" value="DNA_pol3_finger"/>
    <property type="match status" value="1"/>
</dbReference>
<dbReference type="KEGG" id="bva:BVAF_289"/>
<organism evidence="11 12">
    <name type="scientific">Blochmanniella vafra (strain BVAF)</name>
    <dbReference type="NCBI Taxonomy" id="859654"/>
    <lineage>
        <taxon>Bacteria</taxon>
        <taxon>Pseudomonadati</taxon>
        <taxon>Pseudomonadota</taxon>
        <taxon>Gammaproteobacteria</taxon>
        <taxon>Enterobacterales</taxon>
        <taxon>Enterobacteriaceae</taxon>
        <taxon>ant endosymbionts</taxon>
        <taxon>Candidatus Blochmanniella</taxon>
    </lineage>
</organism>